<accession>A0ABU8WSN3</accession>
<dbReference type="InterPro" id="IPR022346">
    <property type="entry name" value="T2SS_GspH"/>
</dbReference>
<evidence type="ECO:0000256" key="9">
    <source>
        <dbReference type="ARBA" id="ARBA00025772"/>
    </source>
</evidence>
<evidence type="ECO:0000256" key="6">
    <source>
        <dbReference type="ARBA" id="ARBA00022692"/>
    </source>
</evidence>
<dbReference type="InterPro" id="IPR045584">
    <property type="entry name" value="Pilin-like"/>
</dbReference>
<gene>
    <name evidence="13" type="ORF">WKW82_27950</name>
</gene>
<evidence type="ECO:0000256" key="10">
    <source>
        <dbReference type="ARBA" id="ARBA00030775"/>
    </source>
</evidence>
<keyword evidence="3" id="KW-1003">Cell membrane</keyword>
<proteinExistence type="inferred from homology"/>
<comment type="similarity">
    <text evidence="9">Belongs to the GSP H family.</text>
</comment>
<name>A0ABU8WSN3_9BURK</name>
<keyword evidence="8 11" id="KW-0472">Membrane</keyword>
<evidence type="ECO:0000256" key="3">
    <source>
        <dbReference type="ARBA" id="ARBA00022475"/>
    </source>
</evidence>
<protein>
    <recommendedName>
        <fullName evidence="2">Type II secretion system protein H</fullName>
    </recommendedName>
    <alternativeName>
        <fullName evidence="10">General secretion pathway protein H</fullName>
    </alternativeName>
</protein>
<comment type="subcellular location">
    <subcellularLocation>
        <location evidence="1">Cell inner membrane</location>
        <topology evidence="1">Single-pass membrane protein</topology>
    </subcellularLocation>
</comment>
<keyword evidence="5" id="KW-0997">Cell inner membrane</keyword>
<evidence type="ECO:0000256" key="7">
    <source>
        <dbReference type="ARBA" id="ARBA00022989"/>
    </source>
</evidence>
<comment type="caution">
    <text evidence="13">The sequence shown here is derived from an EMBL/GenBank/DDBJ whole genome shotgun (WGS) entry which is preliminary data.</text>
</comment>
<evidence type="ECO:0000256" key="1">
    <source>
        <dbReference type="ARBA" id="ARBA00004377"/>
    </source>
</evidence>
<evidence type="ECO:0000256" key="8">
    <source>
        <dbReference type="ARBA" id="ARBA00023136"/>
    </source>
</evidence>
<feature type="transmembrane region" description="Helical" evidence="11">
    <location>
        <begin position="6"/>
        <end position="27"/>
    </location>
</feature>
<dbReference type="Proteomes" id="UP001385892">
    <property type="component" value="Unassembled WGS sequence"/>
</dbReference>
<sequence length="171" mass="17969">MSGFTVIELMMVVLVVAIVATLALPSFNAVVSRYRVRTAVEDVTATIYFARSEAIQRGGGVMVQKATEAGCTTPEASDWSCGWLVFADRNGNKTVDNGELLQSTPRPRGVTVKLTKKYVSSMGLNQWGESSAGMIGVAISPSGDDDVALSNVLCLSGGGSLRELKGASKCS</sequence>
<evidence type="ECO:0000256" key="2">
    <source>
        <dbReference type="ARBA" id="ARBA00021549"/>
    </source>
</evidence>
<dbReference type="Pfam" id="PF12019">
    <property type="entry name" value="GspH"/>
    <property type="match status" value="1"/>
</dbReference>
<evidence type="ECO:0000256" key="5">
    <source>
        <dbReference type="ARBA" id="ARBA00022519"/>
    </source>
</evidence>
<dbReference type="InterPro" id="IPR012902">
    <property type="entry name" value="N_methyl_site"/>
</dbReference>
<dbReference type="EMBL" id="JBBKZT010000015">
    <property type="protein sequence ID" value="MEJ8850501.1"/>
    <property type="molecule type" value="Genomic_DNA"/>
</dbReference>
<evidence type="ECO:0000313" key="14">
    <source>
        <dbReference type="Proteomes" id="UP001385892"/>
    </source>
</evidence>
<evidence type="ECO:0000259" key="12">
    <source>
        <dbReference type="Pfam" id="PF12019"/>
    </source>
</evidence>
<dbReference type="Gene3D" id="3.55.40.10">
    <property type="entry name" value="minor pseudopilin epsh domain"/>
    <property type="match status" value="1"/>
</dbReference>
<evidence type="ECO:0000256" key="4">
    <source>
        <dbReference type="ARBA" id="ARBA00022481"/>
    </source>
</evidence>
<evidence type="ECO:0000313" key="13">
    <source>
        <dbReference type="EMBL" id="MEJ8850501.1"/>
    </source>
</evidence>
<dbReference type="NCBIfam" id="TIGR02532">
    <property type="entry name" value="IV_pilin_GFxxxE"/>
    <property type="match status" value="1"/>
</dbReference>
<dbReference type="RefSeq" id="WP_340345858.1">
    <property type="nucleotide sequence ID" value="NZ_JBBKZT010000015.1"/>
</dbReference>
<organism evidence="13 14">
    <name type="scientific">Variovorax rhizosphaerae</name>
    <dbReference type="NCBI Taxonomy" id="1836200"/>
    <lineage>
        <taxon>Bacteria</taxon>
        <taxon>Pseudomonadati</taxon>
        <taxon>Pseudomonadota</taxon>
        <taxon>Betaproteobacteria</taxon>
        <taxon>Burkholderiales</taxon>
        <taxon>Comamonadaceae</taxon>
        <taxon>Variovorax</taxon>
    </lineage>
</organism>
<keyword evidence="6 11" id="KW-0812">Transmembrane</keyword>
<keyword evidence="14" id="KW-1185">Reference proteome</keyword>
<reference evidence="13 14" key="1">
    <citation type="submission" date="2024-03" db="EMBL/GenBank/DDBJ databases">
        <title>Novel species of the genus Variovorax.</title>
        <authorList>
            <person name="Liu Q."/>
            <person name="Xin Y.-H."/>
        </authorList>
    </citation>
    <scope>NUCLEOTIDE SEQUENCE [LARGE SCALE GENOMIC DNA]</scope>
    <source>
        <strain evidence="13 14">KACC 18900</strain>
    </source>
</reference>
<keyword evidence="4" id="KW-0488">Methylation</keyword>
<evidence type="ECO:0000256" key="11">
    <source>
        <dbReference type="SAM" id="Phobius"/>
    </source>
</evidence>
<keyword evidence="7 11" id="KW-1133">Transmembrane helix</keyword>
<feature type="domain" description="General secretion pathway GspH" evidence="12">
    <location>
        <begin position="39"/>
        <end position="144"/>
    </location>
</feature>
<dbReference type="SUPFAM" id="SSF54523">
    <property type="entry name" value="Pili subunits"/>
    <property type="match status" value="1"/>
</dbReference>